<dbReference type="PANTHER" id="PTHR30040">
    <property type="entry name" value="THIAMINE BIOSYNTHESIS LIPOPROTEIN APBE"/>
    <property type="match status" value="1"/>
</dbReference>
<keyword evidence="12" id="KW-0472">Membrane</keyword>
<dbReference type="InterPro" id="IPR024932">
    <property type="entry name" value="ApbE"/>
</dbReference>
<gene>
    <name evidence="13" type="ORF">AQPE_1513</name>
</gene>
<dbReference type="Pfam" id="PF02424">
    <property type="entry name" value="ApbE"/>
    <property type="match status" value="1"/>
</dbReference>
<keyword evidence="14" id="KW-1185">Reference proteome</keyword>
<dbReference type="PROSITE" id="PS51257">
    <property type="entry name" value="PROKAR_LIPOPROTEIN"/>
    <property type="match status" value="1"/>
</dbReference>
<evidence type="ECO:0000256" key="5">
    <source>
        <dbReference type="ARBA" id="ARBA00022723"/>
    </source>
</evidence>
<comment type="function">
    <text evidence="12">Flavin transferase that catalyzes the transfer of the FMN moiety of FAD and its covalent binding to the hydroxyl group of a threonine residue in a target flavoprotein.</text>
</comment>
<name>A0A5K7S725_9BACT</name>
<feature type="binding site" evidence="11">
    <location>
        <position position="164"/>
    </location>
    <ligand>
        <name>Mg(2+)</name>
        <dbReference type="ChEBI" id="CHEBI:18420"/>
    </ligand>
</feature>
<evidence type="ECO:0000256" key="12">
    <source>
        <dbReference type="RuleBase" id="RU363002"/>
    </source>
</evidence>
<keyword evidence="12" id="KW-1003">Cell membrane</keyword>
<evidence type="ECO:0000256" key="8">
    <source>
        <dbReference type="ARBA" id="ARBA00031306"/>
    </source>
</evidence>
<dbReference type="RefSeq" id="WP_318350367.1">
    <property type="nucleotide sequence ID" value="NZ_AP018694.1"/>
</dbReference>
<comment type="subcellular location">
    <subcellularLocation>
        <location evidence="12">Cell inner membrane</location>
        <topology evidence="12">Lipid-anchor</topology>
        <orientation evidence="12">Periplasmic side</orientation>
    </subcellularLocation>
</comment>
<dbReference type="PANTHER" id="PTHR30040:SF2">
    <property type="entry name" value="FAD:PROTEIN FMN TRANSFERASE"/>
    <property type="match status" value="1"/>
</dbReference>
<keyword evidence="12" id="KW-0997">Cell inner membrane</keyword>
<keyword evidence="7 10" id="KW-0460">Magnesium</keyword>
<dbReference type="Proteomes" id="UP001193389">
    <property type="component" value="Chromosome"/>
</dbReference>
<dbReference type="GO" id="GO:0016740">
    <property type="term" value="F:transferase activity"/>
    <property type="evidence" value="ECO:0007669"/>
    <property type="project" value="UniProtKB-UniRule"/>
</dbReference>
<feature type="binding site" evidence="11">
    <location>
        <position position="286"/>
    </location>
    <ligand>
        <name>Mg(2+)</name>
        <dbReference type="ChEBI" id="CHEBI:18420"/>
    </ligand>
</feature>
<keyword evidence="12 13" id="KW-0449">Lipoprotein</keyword>
<keyword evidence="6 10" id="KW-0274">FAD</keyword>
<dbReference type="InterPro" id="IPR003374">
    <property type="entry name" value="ApbE-like_sf"/>
</dbReference>
<comment type="similarity">
    <text evidence="10 12">Belongs to the ApbE family.</text>
</comment>
<evidence type="ECO:0000313" key="13">
    <source>
        <dbReference type="EMBL" id="BBE17363.1"/>
    </source>
</evidence>
<keyword evidence="3 10" id="KW-0285">Flavoprotein</keyword>
<evidence type="ECO:0000256" key="6">
    <source>
        <dbReference type="ARBA" id="ARBA00022827"/>
    </source>
</evidence>
<keyword evidence="4 10" id="KW-0808">Transferase</keyword>
<dbReference type="EMBL" id="AP018694">
    <property type="protein sequence ID" value="BBE17363.1"/>
    <property type="molecule type" value="Genomic_DNA"/>
</dbReference>
<dbReference type="PIRSF" id="PIRSF006268">
    <property type="entry name" value="ApbE"/>
    <property type="match status" value="1"/>
</dbReference>
<organism evidence="13 14">
    <name type="scientific">Aquipluma nitroreducens</name>
    <dbReference type="NCBI Taxonomy" id="2010828"/>
    <lineage>
        <taxon>Bacteria</taxon>
        <taxon>Pseudomonadati</taxon>
        <taxon>Bacteroidota</taxon>
        <taxon>Bacteroidia</taxon>
        <taxon>Marinilabiliales</taxon>
        <taxon>Prolixibacteraceae</taxon>
        <taxon>Aquipluma</taxon>
    </lineage>
</organism>
<dbReference type="SUPFAM" id="SSF143631">
    <property type="entry name" value="ApbE-like"/>
    <property type="match status" value="1"/>
</dbReference>
<evidence type="ECO:0000256" key="9">
    <source>
        <dbReference type="ARBA" id="ARBA00048540"/>
    </source>
</evidence>
<evidence type="ECO:0000256" key="7">
    <source>
        <dbReference type="ARBA" id="ARBA00022842"/>
    </source>
</evidence>
<dbReference type="Gene3D" id="3.10.520.10">
    <property type="entry name" value="ApbE-like domains"/>
    <property type="match status" value="1"/>
</dbReference>
<reference evidence="13" key="1">
    <citation type="journal article" date="2020" name="Int. J. Syst. Evol. Microbiol.">
        <title>Aquipluma nitroreducens gen. nov. sp. nov., a novel facultatively anaerobic bacterium isolated from a freshwater lake.</title>
        <authorList>
            <person name="Watanabe M."/>
            <person name="Kojima H."/>
            <person name="Fukui M."/>
        </authorList>
    </citation>
    <scope>NUCLEOTIDE SEQUENCE</scope>
    <source>
        <strain evidence="13">MeG22</strain>
    </source>
</reference>
<comment type="cofactor">
    <cofactor evidence="11">
        <name>Mg(2+)</name>
        <dbReference type="ChEBI" id="CHEBI:18420"/>
    </cofactor>
    <cofactor evidence="11">
        <name>Mn(2+)</name>
        <dbReference type="ChEBI" id="CHEBI:29035"/>
    </cofactor>
    <text evidence="11">Magnesium. Can also use manganese.</text>
</comment>
<comment type="catalytic activity">
    <reaction evidence="9 10 12">
        <text>L-threonyl-[protein] + FAD = FMN-L-threonyl-[protein] + AMP + H(+)</text>
        <dbReference type="Rhea" id="RHEA:36847"/>
        <dbReference type="Rhea" id="RHEA-COMP:11060"/>
        <dbReference type="Rhea" id="RHEA-COMP:11061"/>
        <dbReference type="ChEBI" id="CHEBI:15378"/>
        <dbReference type="ChEBI" id="CHEBI:30013"/>
        <dbReference type="ChEBI" id="CHEBI:57692"/>
        <dbReference type="ChEBI" id="CHEBI:74257"/>
        <dbReference type="ChEBI" id="CHEBI:456215"/>
        <dbReference type="EC" id="2.7.1.180"/>
    </reaction>
</comment>
<dbReference type="GO" id="GO:0046872">
    <property type="term" value="F:metal ion binding"/>
    <property type="evidence" value="ECO:0007669"/>
    <property type="project" value="UniProtKB-UniRule"/>
</dbReference>
<dbReference type="AlphaFoldDB" id="A0A5K7S725"/>
<feature type="binding site" evidence="11">
    <location>
        <position position="282"/>
    </location>
    <ligand>
        <name>Mg(2+)</name>
        <dbReference type="ChEBI" id="CHEBI:18420"/>
    </ligand>
</feature>
<evidence type="ECO:0000256" key="2">
    <source>
        <dbReference type="ARBA" id="ARBA00016337"/>
    </source>
</evidence>
<evidence type="ECO:0000256" key="4">
    <source>
        <dbReference type="ARBA" id="ARBA00022679"/>
    </source>
</evidence>
<accession>A0A5K7S725</accession>
<dbReference type="KEGG" id="anf:AQPE_1513"/>
<evidence type="ECO:0000313" key="14">
    <source>
        <dbReference type="Proteomes" id="UP001193389"/>
    </source>
</evidence>
<dbReference type="EC" id="2.7.1.180" evidence="1 10"/>
<evidence type="ECO:0000256" key="10">
    <source>
        <dbReference type="PIRNR" id="PIRNR006268"/>
    </source>
</evidence>
<keyword evidence="5 10" id="KW-0479">Metal-binding</keyword>
<sequence length="335" mass="36882">MKFIGLALVVLFLTACQPKKKSEYAKISGFAQGTTYHITYENSTNKDYSEAIDSLLKAFDKSCSIYDSTSIISRINDNDPNVEADDWFVDVFNKSAEVDAASGGAFDITVGPVVKAWGFGSGPIAKHDTAYIDSLLQYVGMEKVKLEGRKVIKKYPGVKLDVNALAQGYSVDVVCDFFKSKGIKNYLVEIGGEVRGKGTNAKDNFWHVGIDKPSDGNMSPGNELQAIIEINDKALATSGNYRAFYIENGVKYAHTIDPKTGFPARNTLLSTTVVCNDCITADAYATTFMVLGIDKSKELLKKMDGIEVYFVYSDQQGNYQVFFSDGMKKMIVEEK</sequence>
<evidence type="ECO:0000256" key="1">
    <source>
        <dbReference type="ARBA" id="ARBA00011955"/>
    </source>
</evidence>
<protein>
    <recommendedName>
        <fullName evidence="2 10">FAD:protein FMN transferase</fullName>
        <ecNumber evidence="1 10">2.7.1.180</ecNumber>
    </recommendedName>
    <alternativeName>
        <fullName evidence="8 10">Flavin transferase</fullName>
    </alternativeName>
</protein>
<proteinExistence type="inferred from homology"/>
<evidence type="ECO:0000256" key="3">
    <source>
        <dbReference type="ARBA" id="ARBA00022630"/>
    </source>
</evidence>
<dbReference type="GO" id="GO:0005886">
    <property type="term" value="C:plasma membrane"/>
    <property type="evidence" value="ECO:0007669"/>
    <property type="project" value="UniProtKB-SubCell"/>
</dbReference>
<evidence type="ECO:0000256" key="11">
    <source>
        <dbReference type="PIRSR" id="PIRSR006268-2"/>
    </source>
</evidence>